<dbReference type="EMBL" id="JAGKHQ010000012">
    <property type="protein sequence ID" value="KAG7502831.1"/>
    <property type="molecule type" value="Genomic_DNA"/>
</dbReference>
<feature type="binding site" evidence="1">
    <location>
        <position position="92"/>
    </location>
    <ligand>
        <name>Zn(2+)</name>
        <dbReference type="ChEBI" id="CHEBI:29105"/>
    </ligand>
</feature>
<evidence type="ECO:0000313" key="2">
    <source>
        <dbReference type="EMBL" id="KAG7502831.1"/>
    </source>
</evidence>
<protein>
    <recommendedName>
        <fullName evidence="4">MOB-like protein phocein</fullName>
    </recommendedName>
</protein>
<dbReference type="Proteomes" id="UP000693946">
    <property type="component" value="Linkage Group LG2"/>
</dbReference>
<accession>A0AAV6RFS8</accession>
<proteinExistence type="predicted"/>
<name>A0AAV6RFS8_SOLSE</name>
<sequence>MVMAEGTAVLRRNRPGTKATDFYNWPDESFEEMDSTLAVQQYIQQNIRSDCSNIDKILEPPEGQDEGVWKYEHLRQFCLELNGLAVKLQSECHPDTCTQMTATEQWIFLCAAHKTPKECPAIDYTRHTLDGAACLLNSNKYFPSRVSIKESSVAKLGSVCRRIYRIFSHAYFHHRQIFDKYEIHTRCLCPYRFTLGVSVRTDSHSVSLSVQIHTASLSVQIHTRCLCPYRFTLGVSVRTDSPRYLCHYRFTPRLCPYRFTPRLCPYRSHSVSLSVQIHTRCLCPYRFTPRLCPYRSHSVSLSVQIHTRCLCPYRFTLGVSVRTDSHSVSLSVQIHTSLSNYESKSQVWTFSRHRHVSLTYDKLNETLSSGQTEDSFQDVSISNDLTRAPSEKCPERLLWTFATISRENVQT</sequence>
<comment type="caution">
    <text evidence="2">The sequence shown here is derived from an EMBL/GenBank/DDBJ whole genome shotgun (WGS) entry which is preliminary data.</text>
</comment>
<keyword evidence="1" id="KW-0479">Metal-binding</keyword>
<evidence type="ECO:0000313" key="3">
    <source>
        <dbReference type="Proteomes" id="UP000693946"/>
    </source>
</evidence>
<dbReference type="AlphaFoldDB" id="A0AAV6RFS8"/>
<feature type="binding site" evidence="1">
    <location>
        <position position="174"/>
    </location>
    <ligand>
        <name>Zn(2+)</name>
        <dbReference type="ChEBI" id="CHEBI:29105"/>
    </ligand>
</feature>
<evidence type="ECO:0008006" key="4">
    <source>
        <dbReference type="Google" id="ProtNLM"/>
    </source>
</evidence>
<organism evidence="2 3">
    <name type="scientific">Solea senegalensis</name>
    <name type="common">Senegalese sole</name>
    <dbReference type="NCBI Taxonomy" id="28829"/>
    <lineage>
        <taxon>Eukaryota</taxon>
        <taxon>Metazoa</taxon>
        <taxon>Chordata</taxon>
        <taxon>Craniata</taxon>
        <taxon>Vertebrata</taxon>
        <taxon>Euteleostomi</taxon>
        <taxon>Actinopterygii</taxon>
        <taxon>Neopterygii</taxon>
        <taxon>Teleostei</taxon>
        <taxon>Neoteleostei</taxon>
        <taxon>Acanthomorphata</taxon>
        <taxon>Carangaria</taxon>
        <taxon>Pleuronectiformes</taxon>
        <taxon>Pleuronectoidei</taxon>
        <taxon>Soleidae</taxon>
        <taxon>Solea</taxon>
    </lineage>
</organism>
<feature type="binding site" evidence="1">
    <location>
        <position position="97"/>
    </location>
    <ligand>
        <name>Zn(2+)</name>
        <dbReference type="ChEBI" id="CHEBI:29105"/>
    </ligand>
</feature>
<gene>
    <name evidence="2" type="ORF">JOB18_027210</name>
</gene>
<evidence type="ECO:0000256" key="1">
    <source>
        <dbReference type="PIRSR" id="PIRSR605301-1"/>
    </source>
</evidence>
<dbReference type="InterPro" id="IPR005301">
    <property type="entry name" value="MOB_kinase_act_fam"/>
</dbReference>
<keyword evidence="3" id="KW-1185">Reference proteome</keyword>
<feature type="binding site" evidence="1">
    <location>
        <position position="169"/>
    </location>
    <ligand>
        <name>Zn(2+)</name>
        <dbReference type="ChEBI" id="CHEBI:29105"/>
    </ligand>
</feature>
<dbReference type="Pfam" id="PF03637">
    <property type="entry name" value="Mob1_phocein"/>
    <property type="match status" value="1"/>
</dbReference>
<dbReference type="SMART" id="SM01388">
    <property type="entry name" value="Mob1_phocein"/>
    <property type="match status" value="1"/>
</dbReference>
<keyword evidence="1" id="KW-0862">Zinc</keyword>
<dbReference type="PANTHER" id="PTHR22599">
    <property type="entry name" value="MPS ONE BINDER KINASE ACTIVATOR-LIKE MOB"/>
    <property type="match status" value="1"/>
</dbReference>
<reference evidence="2 3" key="1">
    <citation type="journal article" date="2021" name="Sci. Rep.">
        <title>Chromosome anchoring in Senegalese sole (Solea senegalensis) reveals sex-associated markers and genome rearrangements in flatfish.</title>
        <authorList>
            <person name="Guerrero-Cozar I."/>
            <person name="Gomez-Garrido J."/>
            <person name="Berbel C."/>
            <person name="Martinez-Blanch J.F."/>
            <person name="Alioto T."/>
            <person name="Claros M.G."/>
            <person name="Gagnaire P.A."/>
            <person name="Manchado M."/>
        </authorList>
    </citation>
    <scope>NUCLEOTIDE SEQUENCE [LARGE SCALE GENOMIC DNA]</scope>
    <source>
        <strain evidence="2">Sse05_10M</strain>
    </source>
</reference>